<dbReference type="InterPro" id="IPR045851">
    <property type="entry name" value="AMP-bd_C_sf"/>
</dbReference>
<dbReference type="Proteomes" id="UP000076959">
    <property type="component" value="Unassembled WGS sequence"/>
</dbReference>
<dbReference type="RefSeq" id="WP_063708036.1">
    <property type="nucleotide sequence ID" value="NZ_LUUB01000109.1"/>
</dbReference>
<gene>
    <name evidence="4" type="ORF">AYJ54_31180</name>
</gene>
<protein>
    <submittedName>
        <fullName evidence="4">Benzoate-CoA ligase family protein</fullName>
    </submittedName>
</protein>
<keyword evidence="1 4" id="KW-0436">Ligase</keyword>
<dbReference type="SUPFAM" id="SSF56801">
    <property type="entry name" value="Acetyl-CoA synthetase-like"/>
    <property type="match status" value="1"/>
</dbReference>
<dbReference type="InterPro" id="IPR042099">
    <property type="entry name" value="ANL_N_sf"/>
</dbReference>
<proteinExistence type="predicted"/>
<dbReference type="NCBIfam" id="TIGR02262">
    <property type="entry name" value="benz_CoA_lig"/>
    <property type="match status" value="1"/>
</dbReference>
<evidence type="ECO:0000313" key="5">
    <source>
        <dbReference type="Proteomes" id="UP000076959"/>
    </source>
</evidence>
<evidence type="ECO:0000256" key="1">
    <source>
        <dbReference type="ARBA" id="ARBA00022598"/>
    </source>
</evidence>
<accession>A0A176Y981</accession>
<dbReference type="InterPro" id="IPR011957">
    <property type="entry name" value="Benz_CoA_lig"/>
</dbReference>
<dbReference type="Gene3D" id="3.40.50.12780">
    <property type="entry name" value="N-terminal domain of ligase-like"/>
    <property type="match status" value="1"/>
</dbReference>
<dbReference type="Pfam" id="PF13193">
    <property type="entry name" value="AMP-binding_C"/>
    <property type="match status" value="1"/>
</dbReference>
<name>A0A176Y981_9BRAD</name>
<dbReference type="Gene3D" id="3.30.300.30">
    <property type="match status" value="1"/>
</dbReference>
<dbReference type="AlphaFoldDB" id="A0A176Y981"/>
<dbReference type="FunFam" id="3.40.50.12780:FF:000048">
    <property type="entry name" value="Coenzyme A ligase"/>
    <property type="match status" value="1"/>
</dbReference>
<evidence type="ECO:0000259" key="2">
    <source>
        <dbReference type="Pfam" id="PF00501"/>
    </source>
</evidence>
<reference evidence="4 5" key="1">
    <citation type="submission" date="2016-03" db="EMBL/GenBank/DDBJ databases">
        <title>Draft Genome Sequence of the Strain BR 10245 (Bradyrhizobium sp.) isolated from nodules of Centrolobium paraense.</title>
        <authorList>
            <person name="Simoes-Araujo J.L.Sr."/>
            <person name="Barauna A.C."/>
            <person name="Silva K."/>
            <person name="Zilli J.E."/>
        </authorList>
    </citation>
    <scope>NUCLEOTIDE SEQUENCE [LARGE SCALE GENOMIC DNA]</scope>
    <source>
        <strain evidence="4 5">BR 10245</strain>
    </source>
</reference>
<dbReference type="GO" id="GO:0005524">
    <property type="term" value="F:ATP binding"/>
    <property type="evidence" value="ECO:0007669"/>
    <property type="project" value="InterPro"/>
</dbReference>
<keyword evidence="5" id="KW-1185">Reference proteome</keyword>
<dbReference type="InterPro" id="IPR025110">
    <property type="entry name" value="AMP-bd_C"/>
</dbReference>
<dbReference type="GO" id="GO:0016878">
    <property type="term" value="F:acid-thiol ligase activity"/>
    <property type="evidence" value="ECO:0007669"/>
    <property type="project" value="TreeGrafter"/>
</dbReference>
<dbReference type="GO" id="GO:0016405">
    <property type="term" value="F:CoA-ligase activity"/>
    <property type="evidence" value="ECO:0007669"/>
    <property type="project" value="InterPro"/>
</dbReference>
<evidence type="ECO:0000259" key="3">
    <source>
        <dbReference type="Pfam" id="PF13193"/>
    </source>
</evidence>
<dbReference type="PANTHER" id="PTHR43352:SF1">
    <property type="entry name" value="ANTHRANILATE--COA LIGASE"/>
    <property type="match status" value="1"/>
</dbReference>
<evidence type="ECO:0000313" key="4">
    <source>
        <dbReference type="EMBL" id="OAF00709.1"/>
    </source>
</evidence>
<dbReference type="Pfam" id="PF00501">
    <property type="entry name" value="AMP-binding"/>
    <property type="match status" value="1"/>
</dbReference>
<feature type="domain" description="AMP-dependent synthetase/ligase" evidence="2">
    <location>
        <begin position="36"/>
        <end position="399"/>
    </location>
</feature>
<organism evidence="4 5">
    <name type="scientific">Bradyrhizobium centrolobii</name>
    <dbReference type="NCBI Taxonomy" id="1505087"/>
    <lineage>
        <taxon>Bacteria</taxon>
        <taxon>Pseudomonadati</taxon>
        <taxon>Pseudomonadota</taxon>
        <taxon>Alphaproteobacteria</taxon>
        <taxon>Hyphomicrobiales</taxon>
        <taxon>Nitrobacteraceae</taxon>
        <taxon>Bradyrhizobium</taxon>
    </lineage>
</organism>
<feature type="domain" description="AMP-binding enzyme C-terminal" evidence="3">
    <location>
        <begin position="450"/>
        <end position="528"/>
    </location>
</feature>
<dbReference type="GO" id="GO:0044550">
    <property type="term" value="P:secondary metabolite biosynthetic process"/>
    <property type="evidence" value="ECO:0007669"/>
    <property type="project" value="TreeGrafter"/>
</dbReference>
<dbReference type="PANTHER" id="PTHR43352">
    <property type="entry name" value="ACETYL-COA SYNTHETASE"/>
    <property type="match status" value="1"/>
</dbReference>
<sequence>MNSEIPDHVPAGSPGAREIGFAVPQTYNASRVLFDNLAKGRGDKVALIGPAGTRTYAELCAEACRWGNGFASLGLKRGDRVLLFLDDTPAYPAAFFGAVRAGFVPLLINTLTPPDLLQFYLADSGASAAVADAEFASRFTAEACKATSLRALVVVNGAVRDHAAPAAIAAASWLAQFPTELAEAATHRNEMAFWMYSSGSTGRPKGIVHLQHDMAYSDVAFAQSVLKLTPDDICFSVPKIFFAYGFGNSVTFPFSAGAATLLLPGQPKPAAIFAAIEQYKPTVFFGLPTLYTSLTKAEGAQQTDFSSLRMALSAAEVLSAEVFNGWKKLTGLEIVEGLGSTEVLHIYLSNREGQKKLGAAGLRVPGYEVALRDKDGRDVGDDEEGILWVRGDSNTPLYWNRPDKSAETIREGGWIYTGDRFVRDSDGFHFFRGRADDLVKISGQWVYPLEVELCLADHPDIRECAVFAAELPDRRMTLKAVVVMNQRGVDQSETTRRLQDYVKGKLLPYKYPREVIFIDELPKTGTGKIDRQALLRM</sequence>
<dbReference type="OrthoDB" id="9803968at2"/>
<dbReference type="STRING" id="1505087.AYJ54_31180"/>
<dbReference type="CDD" id="cd05959">
    <property type="entry name" value="BCL_4HBCL"/>
    <property type="match status" value="1"/>
</dbReference>
<comment type="caution">
    <text evidence="4">The sequence shown here is derived from an EMBL/GenBank/DDBJ whole genome shotgun (WGS) entry which is preliminary data.</text>
</comment>
<dbReference type="EMBL" id="LUUB01000109">
    <property type="protein sequence ID" value="OAF00709.1"/>
    <property type="molecule type" value="Genomic_DNA"/>
</dbReference>
<dbReference type="InterPro" id="IPR000873">
    <property type="entry name" value="AMP-dep_synth/lig_dom"/>
</dbReference>